<keyword evidence="2 4" id="KW-0560">Oxidoreductase</keyword>
<evidence type="ECO:0000256" key="2">
    <source>
        <dbReference type="ARBA" id="ARBA00023002"/>
    </source>
</evidence>
<dbReference type="Pfam" id="PF08240">
    <property type="entry name" value="ADH_N"/>
    <property type="match status" value="1"/>
</dbReference>
<dbReference type="Proteomes" id="UP000547973">
    <property type="component" value="Unassembled WGS sequence"/>
</dbReference>
<evidence type="ECO:0000256" key="1">
    <source>
        <dbReference type="ARBA" id="ARBA00022857"/>
    </source>
</evidence>
<dbReference type="Pfam" id="PF00107">
    <property type="entry name" value="ADH_zinc_N"/>
    <property type="match status" value="1"/>
</dbReference>
<keyword evidence="5" id="KW-1185">Reference proteome</keyword>
<dbReference type="OrthoDB" id="9780520at2"/>
<dbReference type="FunFam" id="3.40.50.720:FF:000053">
    <property type="entry name" value="Quinone oxidoreductase 1"/>
    <property type="match status" value="1"/>
</dbReference>
<protein>
    <submittedName>
        <fullName evidence="4">NADPH2:quinone reductase</fullName>
        <ecNumber evidence="4">1.6.5.5</ecNumber>
    </submittedName>
</protein>
<dbReference type="InterPro" id="IPR020843">
    <property type="entry name" value="ER"/>
</dbReference>
<organism evidence="4 5">
    <name type="scientific">Demequina lutea</name>
    <dbReference type="NCBI Taxonomy" id="431489"/>
    <lineage>
        <taxon>Bacteria</taxon>
        <taxon>Bacillati</taxon>
        <taxon>Actinomycetota</taxon>
        <taxon>Actinomycetes</taxon>
        <taxon>Micrococcales</taxon>
        <taxon>Demequinaceae</taxon>
        <taxon>Demequina</taxon>
    </lineage>
</organism>
<dbReference type="GO" id="GO:0070402">
    <property type="term" value="F:NADPH binding"/>
    <property type="evidence" value="ECO:0007669"/>
    <property type="project" value="TreeGrafter"/>
</dbReference>
<dbReference type="CDD" id="cd05286">
    <property type="entry name" value="QOR2"/>
    <property type="match status" value="1"/>
</dbReference>
<dbReference type="GO" id="GO:0005829">
    <property type="term" value="C:cytosol"/>
    <property type="evidence" value="ECO:0007669"/>
    <property type="project" value="TreeGrafter"/>
</dbReference>
<dbReference type="InterPro" id="IPR036291">
    <property type="entry name" value="NAD(P)-bd_dom_sf"/>
</dbReference>
<proteinExistence type="predicted"/>
<dbReference type="EMBL" id="JACBZO010000001">
    <property type="protein sequence ID" value="NYI41208.1"/>
    <property type="molecule type" value="Genomic_DNA"/>
</dbReference>
<accession>A0A7Y9ZAX0</accession>
<name>A0A7Y9ZAX0_9MICO</name>
<evidence type="ECO:0000259" key="3">
    <source>
        <dbReference type="SMART" id="SM00829"/>
    </source>
</evidence>
<dbReference type="AlphaFoldDB" id="A0A7Y9ZAX0"/>
<dbReference type="InterPro" id="IPR047618">
    <property type="entry name" value="QOR-like"/>
</dbReference>
<dbReference type="GO" id="GO:0035925">
    <property type="term" value="F:mRNA 3'-UTR AU-rich region binding"/>
    <property type="evidence" value="ECO:0007669"/>
    <property type="project" value="TreeGrafter"/>
</dbReference>
<dbReference type="PANTHER" id="PTHR48106">
    <property type="entry name" value="QUINONE OXIDOREDUCTASE PIG3-RELATED"/>
    <property type="match status" value="1"/>
</dbReference>
<dbReference type="InterPro" id="IPR013154">
    <property type="entry name" value="ADH-like_N"/>
</dbReference>
<dbReference type="SMART" id="SM00829">
    <property type="entry name" value="PKS_ER"/>
    <property type="match status" value="1"/>
</dbReference>
<evidence type="ECO:0000313" key="4">
    <source>
        <dbReference type="EMBL" id="NYI41208.1"/>
    </source>
</evidence>
<keyword evidence="1" id="KW-0521">NADP</keyword>
<dbReference type="EC" id="1.6.5.5" evidence="4"/>
<dbReference type="SUPFAM" id="SSF51735">
    <property type="entry name" value="NAD(P)-binding Rossmann-fold domains"/>
    <property type="match status" value="1"/>
</dbReference>
<dbReference type="Gene3D" id="3.40.50.720">
    <property type="entry name" value="NAD(P)-binding Rossmann-like Domain"/>
    <property type="match status" value="1"/>
</dbReference>
<dbReference type="SUPFAM" id="SSF50129">
    <property type="entry name" value="GroES-like"/>
    <property type="match status" value="1"/>
</dbReference>
<dbReference type="InterPro" id="IPR013149">
    <property type="entry name" value="ADH-like_C"/>
</dbReference>
<evidence type="ECO:0000313" key="5">
    <source>
        <dbReference type="Proteomes" id="UP000547973"/>
    </source>
</evidence>
<feature type="domain" description="Enoyl reductase (ER)" evidence="3">
    <location>
        <begin position="10"/>
        <end position="325"/>
    </location>
</feature>
<sequence>MKAIITTGPGTPDVMTLSDVPEPTCAPEKVRVRVEVAGVNFIDTYQRSGVYKVDYPFIPGLEGAGTVVETGAAVAWARVGDRVAWASTPASYAEQVILGDGGCFAVPEGVPSDIAAAAMMQALTAHYLCTSSFALKPGHTALVHAGAGGVGLLLTQMAVARGARVITTVSSEEKAALSRAAGADVVIRYDQFVDIARELPDAVRAATGGRGVDVVYDGVGKSTFDGSLASLAVRGALVLFGGASGQVPAFDLQRLNAGGSLSISRPTLKHFIATANERAWRSGDIFGAIADGTLDVRIGARFPLADAAEAHRALEGRATTGKVLLIP</sequence>
<dbReference type="PANTHER" id="PTHR48106:SF13">
    <property type="entry name" value="QUINONE OXIDOREDUCTASE-RELATED"/>
    <property type="match status" value="1"/>
</dbReference>
<reference evidence="4 5" key="1">
    <citation type="submission" date="2020-07" db="EMBL/GenBank/DDBJ databases">
        <title>Sequencing the genomes of 1000 actinobacteria strains.</title>
        <authorList>
            <person name="Klenk H.-P."/>
        </authorList>
    </citation>
    <scope>NUCLEOTIDE SEQUENCE [LARGE SCALE GENOMIC DNA]</scope>
    <source>
        <strain evidence="4 5">DSM 19970</strain>
    </source>
</reference>
<comment type="caution">
    <text evidence="4">The sequence shown here is derived from an EMBL/GenBank/DDBJ whole genome shotgun (WGS) entry which is preliminary data.</text>
</comment>
<dbReference type="GO" id="GO:0003960">
    <property type="term" value="F:quinone reductase (NADPH) activity"/>
    <property type="evidence" value="ECO:0007669"/>
    <property type="project" value="UniProtKB-EC"/>
</dbReference>
<dbReference type="InterPro" id="IPR011032">
    <property type="entry name" value="GroES-like_sf"/>
</dbReference>
<gene>
    <name evidence="4" type="ORF">BKA03_001327</name>
</gene>
<dbReference type="Gene3D" id="3.90.180.10">
    <property type="entry name" value="Medium-chain alcohol dehydrogenases, catalytic domain"/>
    <property type="match status" value="1"/>
</dbReference>
<dbReference type="RefSeq" id="WP_062075014.1">
    <property type="nucleotide sequence ID" value="NZ_BBRC01000005.1"/>
</dbReference>